<dbReference type="Proteomes" id="UP000215563">
    <property type="component" value="Unassembled WGS sequence"/>
</dbReference>
<sequence>MVTCPECESSVVPAGTPVIGEIVECGDCATELEIITLDPIRAALAPEIEEDWGE</sequence>
<keyword evidence="2" id="KW-1185">Reference proteome</keyword>
<accession>A0A229S1N1</accession>
<evidence type="ECO:0000313" key="1">
    <source>
        <dbReference type="EMBL" id="OXM52842.1"/>
    </source>
</evidence>
<proteinExistence type="predicted"/>
<protein>
    <submittedName>
        <fullName evidence="1">Lysine biosynthesis protein LysW</fullName>
    </submittedName>
</protein>
<dbReference type="AlphaFoldDB" id="A0A229S1N1"/>
<organism evidence="1 2">
    <name type="scientific">Amycolatopsis alba DSM 44262</name>
    <dbReference type="NCBI Taxonomy" id="1125972"/>
    <lineage>
        <taxon>Bacteria</taxon>
        <taxon>Bacillati</taxon>
        <taxon>Actinomycetota</taxon>
        <taxon>Actinomycetes</taxon>
        <taxon>Pseudonocardiales</taxon>
        <taxon>Pseudonocardiaceae</taxon>
        <taxon>Amycolatopsis</taxon>
    </lineage>
</organism>
<gene>
    <name evidence="1" type="ORF">CFP75_08185</name>
</gene>
<dbReference type="Gene3D" id="2.20.28.160">
    <property type="match status" value="1"/>
</dbReference>
<evidence type="ECO:0000313" key="2">
    <source>
        <dbReference type="Proteomes" id="UP000215563"/>
    </source>
</evidence>
<name>A0A229S1N1_AMYAL</name>
<dbReference type="Pfam" id="PF21344">
    <property type="entry name" value="Zn_ribbon_LysW"/>
    <property type="match status" value="1"/>
</dbReference>
<comment type="caution">
    <text evidence="1">The sequence shown here is derived from an EMBL/GenBank/DDBJ whole genome shotgun (WGS) entry which is preliminary data.</text>
</comment>
<dbReference type="OrthoDB" id="2628219at2"/>
<dbReference type="EMBL" id="NMQU01000023">
    <property type="protein sequence ID" value="OXM52842.1"/>
    <property type="molecule type" value="Genomic_DNA"/>
</dbReference>
<reference evidence="1 2" key="1">
    <citation type="submission" date="2017-07" db="EMBL/GenBank/DDBJ databases">
        <title>Amycolatopsis alba DSM 44262 Genome sequencing and assembly.</title>
        <authorList>
            <person name="Kaur N."/>
            <person name="Mayilraj S."/>
        </authorList>
    </citation>
    <scope>NUCLEOTIDE SEQUENCE [LARGE SCALE GENOMIC DNA]</scope>
    <source>
        <strain evidence="1 2">DSM 44262</strain>
    </source>
</reference>
<dbReference type="InterPro" id="IPR005906">
    <property type="entry name" value="LysW"/>
</dbReference>
<dbReference type="RefSeq" id="WP_020629959.1">
    <property type="nucleotide sequence ID" value="NZ_KB913032.1"/>
</dbReference>